<evidence type="ECO:0000256" key="5">
    <source>
        <dbReference type="ARBA" id="ARBA00023136"/>
    </source>
</evidence>
<feature type="transmembrane region" description="Helical" evidence="6">
    <location>
        <begin position="51"/>
        <end position="72"/>
    </location>
</feature>
<keyword evidence="4 6" id="KW-1133">Transmembrane helix</keyword>
<keyword evidence="3" id="KW-0256">Endoplasmic reticulum</keyword>
<feature type="transmembrane region" description="Helical" evidence="6">
    <location>
        <begin position="18"/>
        <end position="39"/>
    </location>
</feature>
<dbReference type="EMBL" id="RDOJ01000026">
    <property type="protein sequence ID" value="RLZ06507.1"/>
    <property type="molecule type" value="Genomic_DNA"/>
</dbReference>
<evidence type="ECO:0000256" key="3">
    <source>
        <dbReference type="ARBA" id="ARBA00022824"/>
    </source>
</evidence>
<reference evidence="7 8" key="1">
    <citation type="submission" date="2018-10" db="EMBL/GenBank/DDBJ databases">
        <authorList>
            <person name="Chen X."/>
        </authorList>
    </citation>
    <scope>NUCLEOTIDE SEQUENCE [LARGE SCALE GENOMIC DNA]</scope>
    <source>
        <strain evidence="7 8">YIM 102668</strain>
    </source>
</reference>
<evidence type="ECO:0000256" key="4">
    <source>
        <dbReference type="ARBA" id="ARBA00022989"/>
    </source>
</evidence>
<comment type="caution">
    <text evidence="7">The sequence shown here is derived from an EMBL/GenBank/DDBJ whole genome shotgun (WGS) entry which is preliminary data.</text>
</comment>
<keyword evidence="8" id="KW-1185">Reference proteome</keyword>
<evidence type="ECO:0000256" key="1">
    <source>
        <dbReference type="ARBA" id="ARBA00004477"/>
    </source>
</evidence>
<dbReference type="Proteomes" id="UP000275348">
    <property type="component" value="Unassembled WGS sequence"/>
</dbReference>
<evidence type="ECO:0000256" key="6">
    <source>
        <dbReference type="SAM" id="Phobius"/>
    </source>
</evidence>
<dbReference type="RefSeq" id="WP_121935705.1">
    <property type="nucleotide sequence ID" value="NZ_RDOJ01000026.1"/>
</dbReference>
<dbReference type="GO" id="GO:0016020">
    <property type="term" value="C:membrane"/>
    <property type="evidence" value="ECO:0007669"/>
    <property type="project" value="InterPro"/>
</dbReference>
<name>A0A3L9M027_9FLAO</name>
<sequence length="158" mass="18173">MFFGTLLEFLCEILVMRFYIGILSVITSIIILAGSILLLDFSYLFEKLVAMILFAIAGFLIISGVHNLSIFYQKRKIINNGYKTRAKIVKVQRTLLALKSAPNYILEVIYEHPQSHKNYQTFLDYYDEVSEGTNPNENQYIDILIDPDNPDIVVQKTI</sequence>
<protein>
    <submittedName>
        <fullName evidence="7">Uncharacterized protein</fullName>
    </submittedName>
</protein>
<proteinExistence type="predicted"/>
<evidence type="ECO:0000313" key="7">
    <source>
        <dbReference type="EMBL" id="RLZ06507.1"/>
    </source>
</evidence>
<accession>A0A3L9M027</accession>
<evidence type="ECO:0000256" key="2">
    <source>
        <dbReference type="ARBA" id="ARBA00022692"/>
    </source>
</evidence>
<keyword evidence="2 6" id="KW-0812">Transmembrane</keyword>
<organism evidence="7 8">
    <name type="scientific">Faecalibacter macacae</name>
    <dbReference type="NCBI Taxonomy" id="1859289"/>
    <lineage>
        <taxon>Bacteria</taxon>
        <taxon>Pseudomonadati</taxon>
        <taxon>Bacteroidota</taxon>
        <taxon>Flavobacteriia</taxon>
        <taxon>Flavobacteriales</taxon>
        <taxon>Weeksellaceae</taxon>
        <taxon>Faecalibacter</taxon>
    </lineage>
</organism>
<dbReference type="GO" id="GO:0006465">
    <property type="term" value="P:signal peptide processing"/>
    <property type="evidence" value="ECO:0007669"/>
    <property type="project" value="InterPro"/>
</dbReference>
<comment type="subcellular location">
    <subcellularLocation>
        <location evidence="1">Endoplasmic reticulum membrane</location>
        <topology evidence="1">Multi-pass membrane protein</topology>
    </subcellularLocation>
</comment>
<evidence type="ECO:0000313" key="8">
    <source>
        <dbReference type="Proteomes" id="UP000275348"/>
    </source>
</evidence>
<gene>
    <name evidence="7" type="ORF">EAH69_13300</name>
</gene>
<keyword evidence="5 6" id="KW-0472">Membrane</keyword>
<dbReference type="Pfam" id="PF06703">
    <property type="entry name" value="SPC25"/>
    <property type="match status" value="1"/>
</dbReference>
<dbReference type="AlphaFoldDB" id="A0A3L9M027"/>
<dbReference type="InterPro" id="IPR009582">
    <property type="entry name" value="Spc2/SPCS2"/>
</dbReference>